<dbReference type="WBParaSite" id="MBELARI_LOCUS13418">
    <property type="protein sequence ID" value="MBELARI_LOCUS13418"/>
    <property type="gene ID" value="MBELARI_LOCUS13418"/>
</dbReference>
<evidence type="ECO:0000313" key="8">
    <source>
        <dbReference type="WBParaSite" id="MBELARI_LOCUS13418"/>
    </source>
</evidence>
<evidence type="ECO:0000313" key="7">
    <source>
        <dbReference type="Proteomes" id="UP000887575"/>
    </source>
</evidence>
<evidence type="ECO:0000256" key="4">
    <source>
        <dbReference type="ARBA" id="ARBA00022989"/>
    </source>
</evidence>
<dbReference type="Pfam" id="PF04884">
    <property type="entry name" value="UVB_sens_prot"/>
    <property type="match status" value="1"/>
</dbReference>
<proteinExistence type="inferred from homology"/>
<feature type="domain" description="Protein root UVB sensitive/RUS" evidence="6">
    <location>
        <begin position="39"/>
        <end position="93"/>
    </location>
</feature>
<evidence type="ECO:0000256" key="5">
    <source>
        <dbReference type="ARBA" id="ARBA00023136"/>
    </source>
</evidence>
<sequence length="94" mass="10447">MKTVSESYARVRKHKMKIGIDGETIEIRENTTNTAITSWKLLFFSIFLPQGYPHSVTGDYLEYQMWDTIQAFASSITGALATEAILKGAGVGNE</sequence>
<evidence type="ECO:0000256" key="3">
    <source>
        <dbReference type="ARBA" id="ARBA00022692"/>
    </source>
</evidence>
<reference evidence="8" key="1">
    <citation type="submission" date="2024-02" db="UniProtKB">
        <authorList>
            <consortium name="WormBaseParasite"/>
        </authorList>
    </citation>
    <scope>IDENTIFICATION</scope>
</reference>
<evidence type="ECO:0000259" key="6">
    <source>
        <dbReference type="Pfam" id="PF04884"/>
    </source>
</evidence>
<comment type="similarity">
    <text evidence="2">Belongs to the RUS1 family.</text>
</comment>
<keyword evidence="7" id="KW-1185">Reference proteome</keyword>
<keyword evidence="3" id="KW-0812">Transmembrane</keyword>
<protein>
    <recommendedName>
        <fullName evidence="6">Protein root UVB sensitive/RUS domain-containing protein</fullName>
    </recommendedName>
</protein>
<dbReference type="PANTHER" id="PTHR12770">
    <property type="entry name" value="RUS1 FAMILY PROTEIN C16ORF58"/>
    <property type="match status" value="1"/>
</dbReference>
<dbReference type="InterPro" id="IPR006968">
    <property type="entry name" value="RUS_fam"/>
</dbReference>
<dbReference type="AlphaFoldDB" id="A0AAF3EHF0"/>
<dbReference type="GO" id="GO:0016020">
    <property type="term" value="C:membrane"/>
    <property type="evidence" value="ECO:0007669"/>
    <property type="project" value="UniProtKB-SubCell"/>
</dbReference>
<accession>A0AAF3EHF0</accession>
<evidence type="ECO:0000256" key="1">
    <source>
        <dbReference type="ARBA" id="ARBA00004370"/>
    </source>
</evidence>
<name>A0AAF3EHF0_9BILA</name>
<dbReference type="Proteomes" id="UP000887575">
    <property type="component" value="Unassembled WGS sequence"/>
</dbReference>
<dbReference type="InterPro" id="IPR054549">
    <property type="entry name" value="UVB_sens_RUS_dom"/>
</dbReference>
<organism evidence="7 8">
    <name type="scientific">Mesorhabditis belari</name>
    <dbReference type="NCBI Taxonomy" id="2138241"/>
    <lineage>
        <taxon>Eukaryota</taxon>
        <taxon>Metazoa</taxon>
        <taxon>Ecdysozoa</taxon>
        <taxon>Nematoda</taxon>
        <taxon>Chromadorea</taxon>
        <taxon>Rhabditida</taxon>
        <taxon>Rhabditina</taxon>
        <taxon>Rhabditomorpha</taxon>
        <taxon>Rhabditoidea</taxon>
        <taxon>Rhabditidae</taxon>
        <taxon>Mesorhabditinae</taxon>
        <taxon>Mesorhabditis</taxon>
    </lineage>
</organism>
<keyword evidence="5" id="KW-0472">Membrane</keyword>
<evidence type="ECO:0000256" key="2">
    <source>
        <dbReference type="ARBA" id="ARBA00007558"/>
    </source>
</evidence>
<comment type="subcellular location">
    <subcellularLocation>
        <location evidence="1">Membrane</location>
    </subcellularLocation>
</comment>
<dbReference type="PANTHER" id="PTHR12770:SF31">
    <property type="entry name" value="RUS FAMILY MEMBER 1"/>
    <property type="match status" value="1"/>
</dbReference>
<keyword evidence="4" id="KW-1133">Transmembrane helix</keyword>